<reference evidence="2 3" key="1">
    <citation type="journal article" date="2022" name="bioRxiv">
        <title>Genomics of Preaxostyla Flagellates Illuminates Evolutionary Transitions and the Path Towards Mitochondrial Loss.</title>
        <authorList>
            <person name="Novak L.V.F."/>
            <person name="Treitli S.C."/>
            <person name="Pyrih J."/>
            <person name="Halakuc P."/>
            <person name="Pipaliya S.V."/>
            <person name="Vacek V."/>
            <person name="Brzon O."/>
            <person name="Soukal P."/>
            <person name="Eme L."/>
            <person name="Dacks J.B."/>
            <person name="Karnkowska A."/>
            <person name="Elias M."/>
            <person name="Hampl V."/>
        </authorList>
    </citation>
    <scope>NUCLEOTIDE SEQUENCE [LARGE SCALE GENOMIC DNA]</scope>
    <source>
        <strain evidence="2">NAU3</strain>
        <tissue evidence="2">Gut</tissue>
    </source>
</reference>
<feature type="region of interest" description="Disordered" evidence="1">
    <location>
        <begin position="45"/>
        <end position="102"/>
    </location>
</feature>
<name>A0ABQ9WUZ8_9EUKA</name>
<sequence length="102" mass="11557">MPEDEPVDSNCMSKCCLHSMPICVAEFQDCYFDCQDESVKPSLSRLSDAKLQSQAINRPKEGKEEESECLSARMVRLNDSEKARKEAKQQGEELQKKAEAIK</sequence>
<keyword evidence="3" id="KW-1185">Reference proteome</keyword>
<comment type="caution">
    <text evidence="2">The sequence shown here is derived from an EMBL/GenBank/DDBJ whole genome shotgun (WGS) entry which is preliminary data.</text>
</comment>
<proteinExistence type="predicted"/>
<gene>
    <name evidence="2" type="ORF">BLNAU_21934</name>
</gene>
<feature type="compositionally biased region" description="Basic and acidic residues" evidence="1">
    <location>
        <begin position="76"/>
        <end position="102"/>
    </location>
</feature>
<accession>A0ABQ9WUZ8</accession>
<evidence type="ECO:0000256" key="1">
    <source>
        <dbReference type="SAM" id="MobiDB-lite"/>
    </source>
</evidence>
<protein>
    <submittedName>
        <fullName evidence="2">Uncharacterized protein</fullName>
    </submittedName>
</protein>
<dbReference type="EMBL" id="JARBJD010000360">
    <property type="protein sequence ID" value="KAK2943143.1"/>
    <property type="molecule type" value="Genomic_DNA"/>
</dbReference>
<organism evidence="2 3">
    <name type="scientific">Blattamonas nauphoetae</name>
    <dbReference type="NCBI Taxonomy" id="2049346"/>
    <lineage>
        <taxon>Eukaryota</taxon>
        <taxon>Metamonada</taxon>
        <taxon>Preaxostyla</taxon>
        <taxon>Oxymonadida</taxon>
        <taxon>Blattamonas</taxon>
    </lineage>
</organism>
<dbReference type="Proteomes" id="UP001281761">
    <property type="component" value="Unassembled WGS sequence"/>
</dbReference>
<evidence type="ECO:0000313" key="3">
    <source>
        <dbReference type="Proteomes" id="UP001281761"/>
    </source>
</evidence>
<evidence type="ECO:0000313" key="2">
    <source>
        <dbReference type="EMBL" id="KAK2943143.1"/>
    </source>
</evidence>